<protein>
    <submittedName>
        <fullName evidence="1">Uncharacterized protein</fullName>
    </submittedName>
</protein>
<comment type="caution">
    <text evidence="1">The sequence shown here is derived from an EMBL/GenBank/DDBJ whole genome shotgun (WGS) entry which is preliminary data.</text>
</comment>
<accession>A0A2S7V9K6</accession>
<dbReference type="AlphaFoldDB" id="A0A2S7V9K6"/>
<organism evidence="1 2">
    <name type="scientific">Vibrio chagasii</name>
    <dbReference type="NCBI Taxonomy" id="170679"/>
    <lineage>
        <taxon>Bacteria</taxon>
        <taxon>Pseudomonadati</taxon>
        <taxon>Pseudomonadota</taxon>
        <taxon>Gammaproteobacteria</taxon>
        <taxon>Vibrionales</taxon>
        <taxon>Vibrionaceae</taxon>
        <taxon>Vibrio</taxon>
    </lineage>
</organism>
<keyword evidence="2" id="KW-1185">Reference proteome</keyword>
<gene>
    <name evidence="1" type="ORF">BTO10_21075</name>
</gene>
<dbReference type="EMBL" id="MSCI01000003">
    <property type="protein sequence ID" value="PQJ58210.1"/>
    <property type="molecule type" value="Genomic_DNA"/>
</dbReference>
<dbReference type="RefSeq" id="WP_105025738.1">
    <property type="nucleotide sequence ID" value="NZ_MSCI01000003.1"/>
</dbReference>
<evidence type="ECO:0000313" key="1">
    <source>
        <dbReference type="EMBL" id="PQJ58210.1"/>
    </source>
</evidence>
<sequence length="60" mass="7206">MIIDLSSNQEIEESLDQILWDDFSFQYFTNKTTMIDQPLVRHLKPNDENEEHETEVDLLH</sequence>
<reference evidence="1 2" key="1">
    <citation type="submission" date="2016-12" db="EMBL/GenBank/DDBJ databases">
        <title>Diversity of luminous bacteria.</title>
        <authorList>
            <person name="Yoshizawa S."/>
            <person name="Kogure K."/>
        </authorList>
    </citation>
    <scope>NUCLEOTIDE SEQUENCE [LARGE SCALE GENOMIC DNA]</scope>
    <source>
        <strain evidence="1 2">LC2-408</strain>
    </source>
</reference>
<name>A0A2S7V9K6_9VIBR</name>
<proteinExistence type="predicted"/>
<evidence type="ECO:0000313" key="2">
    <source>
        <dbReference type="Proteomes" id="UP000238707"/>
    </source>
</evidence>
<dbReference type="Proteomes" id="UP000238707">
    <property type="component" value="Unassembled WGS sequence"/>
</dbReference>